<dbReference type="PaxDb" id="55529-EKX49741"/>
<dbReference type="RefSeq" id="XP_005836721.1">
    <property type="nucleotide sequence ID" value="XM_005836664.1"/>
</dbReference>
<protein>
    <recommendedName>
        <fullName evidence="1">DBF4-type domain-containing protein</fullName>
    </recommendedName>
</protein>
<reference evidence="4" key="2">
    <citation type="submission" date="2012-11" db="EMBL/GenBank/DDBJ databases">
        <authorList>
            <person name="Kuo A."/>
            <person name="Curtis B.A."/>
            <person name="Tanifuji G."/>
            <person name="Burki F."/>
            <person name="Gruber A."/>
            <person name="Irimia M."/>
            <person name="Maruyama S."/>
            <person name="Arias M.C."/>
            <person name="Ball S.G."/>
            <person name="Gile G.H."/>
            <person name="Hirakawa Y."/>
            <person name="Hopkins J.F."/>
            <person name="Rensing S.A."/>
            <person name="Schmutz J."/>
            <person name="Symeonidi A."/>
            <person name="Elias M."/>
            <person name="Eveleigh R.J."/>
            <person name="Herman E.K."/>
            <person name="Klute M.J."/>
            <person name="Nakayama T."/>
            <person name="Obornik M."/>
            <person name="Reyes-Prieto A."/>
            <person name="Armbrust E.V."/>
            <person name="Aves S.J."/>
            <person name="Beiko R.G."/>
            <person name="Coutinho P."/>
            <person name="Dacks J.B."/>
            <person name="Durnford D.G."/>
            <person name="Fast N.M."/>
            <person name="Green B.R."/>
            <person name="Grisdale C."/>
            <person name="Hempe F."/>
            <person name="Henrissat B."/>
            <person name="Hoppner M.P."/>
            <person name="Ishida K.-I."/>
            <person name="Kim E."/>
            <person name="Koreny L."/>
            <person name="Kroth P.G."/>
            <person name="Liu Y."/>
            <person name="Malik S.-B."/>
            <person name="Maier U.G."/>
            <person name="McRose D."/>
            <person name="Mock T."/>
            <person name="Neilson J.A."/>
            <person name="Onodera N.T."/>
            <person name="Poole A.M."/>
            <person name="Pritham E.J."/>
            <person name="Richards T.A."/>
            <person name="Rocap G."/>
            <person name="Roy S.W."/>
            <person name="Sarai C."/>
            <person name="Schaack S."/>
            <person name="Shirato S."/>
            <person name="Slamovits C.H."/>
            <person name="Spencer D.F."/>
            <person name="Suzuki S."/>
            <person name="Worden A.Z."/>
            <person name="Zauner S."/>
            <person name="Barry K."/>
            <person name="Bell C."/>
            <person name="Bharti A.K."/>
            <person name="Crow J.A."/>
            <person name="Grimwood J."/>
            <person name="Kramer R."/>
            <person name="Lindquist E."/>
            <person name="Lucas S."/>
            <person name="Salamov A."/>
            <person name="McFadden G.I."/>
            <person name="Lane C.E."/>
            <person name="Keeling P.J."/>
            <person name="Gray M.W."/>
            <person name="Grigoriev I.V."/>
            <person name="Archibald J.M."/>
        </authorList>
    </citation>
    <scope>NUCLEOTIDE SEQUENCE</scope>
    <source>
        <strain evidence="4">CCMP2712</strain>
    </source>
</reference>
<dbReference type="InterPro" id="IPR006572">
    <property type="entry name" value="Znf_DBF"/>
</dbReference>
<evidence type="ECO:0000313" key="4">
    <source>
        <dbReference type="Proteomes" id="UP000011087"/>
    </source>
</evidence>
<keyword evidence="4" id="KW-1185">Reference proteome</keyword>
<gene>
    <name evidence="2" type="ORF">GUITHDRAFT_104707</name>
</gene>
<name>L1JMB5_GUITC</name>
<dbReference type="EnsemblProtists" id="EKX49741">
    <property type="protein sequence ID" value="EKX49741"/>
    <property type="gene ID" value="GUITHDRAFT_104707"/>
</dbReference>
<dbReference type="OrthoDB" id="21380at2759"/>
<proteinExistence type="predicted"/>
<dbReference type="Pfam" id="PF07535">
    <property type="entry name" value="zf-DBF"/>
    <property type="match status" value="1"/>
</dbReference>
<dbReference type="HOGENOM" id="CLU_935218_0_0_1"/>
<feature type="domain" description="DBF4-type" evidence="1">
    <location>
        <begin position="237"/>
        <end position="262"/>
    </location>
</feature>
<evidence type="ECO:0000313" key="3">
    <source>
        <dbReference type="EnsemblProtists" id="EKX49741"/>
    </source>
</evidence>
<evidence type="ECO:0000313" key="2">
    <source>
        <dbReference type="EMBL" id="EKX49741.1"/>
    </source>
</evidence>
<reference evidence="3" key="3">
    <citation type="submission" date="2016-03" db="UniProtKB">
        <authorList>
            <consortium name="EnsemblProtists"/>
        </authorList>
    </citation>
    <scope>IDENTIFICATION</scope>
</reference>
<dbReference type="EMBL" id="JH992981">
    <property type="protein sequence ID" value="EKX49741.1"/>
    <property type="molecule type" value="Genomic_DNA"/>
</dbReference>
<dbReference type="GeneID" id="17306370"/>
<evidence type="ECO:0000259" key="1">
    <source>
        <dbReference type="Pfam" id="PF07535"/>
    </source>
</evidence>
<dbReference type="AlphaFoldDB" id="L1JMB5"/>
<sequence>MKRSSSERRSLKGCSVFFDENVWDAEPDSLDSVKSQLQNLGCSVVIFLDKDVDFIVSKATLDAENRRPRAENGICANSPDYVRTSDSNSTYSGSFSHKRELQSRRAERLMAQVPRMSQERTPPSVVQFATSHNKKILTPGQIRSMIYAETSPATRAGGLDSKAAHCKKPLTAAELRKETHVVKVCSVDKEYGRECGYPEWLHFLPRHGPPGCDKRVNDLTHSTKRGDGQSEVKKKIKRGFCQLCMEKFEDFKIHADIQKHRRASGRVVDVRRSLSLVPGGAGFVARTAKNKHQLKLGG</sequence>
<reference evidence="2 4" key="1">
    <citation type="journal article" date="2012" name="Nature">
        <title>Algal genomes reveal evolutionary mosaicism and the fate of nucleomorphs.</title>
        <authorList>
            <consortium name="DOE Joint Genome Institute"/>
            <person name="Curtis B.A."/>
            <person name="Tanifuji G."/>
            <person name="Burki F."/>
            <person name="Gruber A."/>
            <person name="Irimia M."/>
            <person name="Maruyama S."/>
            <person name="Arias M.C."/>
            <person name="Ball S.G."/>
            <person name="Gile G.H."/>
            <person name="Hirakawa Y."/>
            <person name="Hopkins J.F."/>
            <person name="Kuo A."/>
            <person name="Rensing S.A."/>
            <person name="Schmutz J."/>
            <person name="Symeonidi A."/>
            <person name="Elias M."/>
            <person name="Eveleigh R.J."/>
            <person name="Herman E.K."/>
            <person name="Klute M.J."/>
            <person name="Nakayama T."/>
            <person name="Obornik M."/>
            <person name="Reyes-Prieto A."/>
            <person name="Armbrust E.V."/>
            <person name="Aves S.J."/>
            <person name="Beiko R.G."/>
            <person name="Coutinho P."/>
            <person name="Dacks J.B."/>
            <person name="Durnford D.G."/>
            <person name="Fast N.M."/>
            <person name="Green B.R."/>
            <person name="Grisdale C.J."/>
            <person name="Hempel F."/>
            <person name="Henrissat B."/>
            <person name="Hoppner M.P."/>
            <person name="Ishida K."/>
            <person name="Kim E."/>
            <person name="Koreny L."/>
            <person name="Kroth P.G."/>
            <person name="Liu Y."/>
            <person name="Malik S.B."/>
            <person name="Maier U.G."/>
            <person name="McRose D."/>
            <person name="Mock T."/>
            <person name="Neilson J.A."/>
            <person name="Onodera N.T."/>
            <person name="Poole A.M."/>
            <person name="Pritham E.J."/>
            <person name="Richards T.A."/>
            <person name="Rocap G."/>
            <person name="Roy S.W."/>
            <person name="Sarai C."/>
            <person name="Schaack S."/>
            <person name="Shirato S."/>
            <person name="Slamovits C.H."/>
            <person name="Spencer D.F."/>
            <person name="Suzuki S."/>
            <person name="Worden A.Z."/>
            <person name="Zauner S."/>
            <person name="Barry K."/>
            <person name="Bell C."/>
            <person name="Bharti A.K."/>
            <person name="Crow J.A."/>
            <person name="Grimwood J."/>
            <person name="Kramer R."/>
            <person name="Lindquist E."/>
            <person name="Lucas S."/>
            <person name="Salamov A."/>
            <person name="McFadden G.I."/>
            <person name="Lane C.E."/>
            <person name="Keeling P.J."/>
            <person name="Gray M.W."/>
            <person name="Grigoriev I.V."/>
            <person name="Archibald J.M."/>
        </authorList>
    </citation>
    <scope>NUCLEOTIDE SEQUENCE</scope>
    <source>
        <strain evidence="2 4">CCMP2712</strain>
    </source>
</reference>
<dbReference type="KEGG" id="gtt:GUITHDRAFT_104707"/>
<dbReference type="Proteomes" id="UP000011087">
    <property type="component" value="Unassembled WGS sequence"/>
</dbReference>
<accession>L1JMB5</accession>
<organism evidence="2">
    <name type="scientific">Guillardia theta (strain CCMP2712)</name>
    <name type="common">Cryptophyte</name>
    <dbReference type="NCBI Taxonomy" id="905079"/>
    <lineage>
        <taxon>Eukaryota</taxon>
        <taxon>Cryptophyceae</taxon>
        <taxon>Pyrenomonadales</taxon>
        <taxon>Geminigeraceae</taxon>
        <taxon>Guillardia</taxon>
    </lineage>
</organism>